<name>A0A9P8TPS5_WICPI</name>
<keyword evidence="2" id="KW-0812">Transmembrane</keyword>
<gene>
    <name evidence="3" type="ORF">WICPIJ_002855</name>
</gene>
<dbReference type="Proteomes" id="UP000774326">
    <property type="component" value="Unassembled WGS sequence"/>
</dbReference>
<dbReference type="EMBL" id="JAEUBG010001584">
    <property type="protein sequence ID" value="KAH3686166.1"/>
    <property type="molecule type" value="Genomic_DNA"/>
</dbReference>
<organism evidence="3 4">
    <name type="scientific">Wickerhamomyces pijperi</name>
    <name type="common">Yeast</name>
    <name type="synonym">Pichia pijperi</name>
    <dbReference type="NCBI Taxonomy" id="599730"/>
    <lineage>
        <taxon>Eukaryota</taxon>
        <taxon>Fungi</taxon>
        <taxon>Dikarya</taxon>
        <taxon>Ascomycota</taxon>
        <taxon>Saccharomycotina</taxon>
        <taxon>Saccharomycetes</taxon>
        <taxon>Phaffomycetales</taxon>
        <taxon>Wickerhamomycetaceae</taxon>
        <taxon>Wickerhamomyces</taxon>
    </lineage>
</organism>
<feature type="transmembrane region" description="Helical" evidence="2">
    <location>
        <begin position="160"/>
        <end position="183"/>
    </location>
</feature>
<protein>
    <submittedName>
        <fullName evidence="3">Uncharacterized protein</fullName>
    </submittedName>
</protein>
<evidence type="ECO:0000256" key="2">
    <source>
        <dbReference type="SAM" id="Phobius"/>
    </source>
</evidence>
<keyword evidence="4" id="KW-1185">Reference proteome</keyword>
<evidence type="ECO:0000256" key="1">
    <source>
        <dbReference type="SAM" id="Coils"/>
    </source>
</evidence>
<proteinExistence type="predicted"/>
<feature type="coiled-coil region" evidence="1">
    <location>
        <begin position="96"/>
        <end position="123"/>
    </location>
</feature>
<comment type="caution">
    <text evidence="3">The sequence shown here is derived from an EMBL/GenBank/DDBJ whole genome shotgun (WGS) entry which is preliminary data.</text>
</comment>
<feature type="transmembrane region" description="Helical" evidence="2">
    <location>
        <begin position="195"/>
        <end position="214"/>
    </location>
</feature>
<evidence type="ECO:0000313" key="4">
    <source>
        <dbReference type="Proteomes" id="UP000774326"/>
    </source>
</evidence>
<dbReference type="AlphaFoldDB" id="A0A9P8TPS5"/>
<keyword evidence="2" id="KW-0472">Membrane</keyword>
<sequence length="243" mass="28303">MNSDSLIIDQRDMKKQVSTMSISFTHQIKLNQLQNVILESQVLELSARLKPDVIFTNKDLINYKSFQLSHKVLQYEVINSPGDTSNSKQVPATYDIRTVESDIRRLHEQVESLKSQDEKLLKLTQSEKEDFPLLLQKYTTERSILQSKLKWARYEKLSPLGLLLSLIIISLPVLFVFSLFEILKFDNPDETANVIITYAIAGYFAGFFGVLLYLDHTKIREKWFDLPIYEFWSGLWDILLAKY</sequence>
<reference evidence="3" key="2">
    <citation type="submission" date="2021-01" db="EMBL/GenBank/DDBJ databases">
        <authorList>
            <person name="Schikora-Tamarit M.A."/>
        </authorList>
    </citation>
    <scope>NUCLEOTIDE SEQUENCE</scope>
    <source>
        <strain evidence="3">CBS2887</strain>
    </source>
</reference>
<accession>A0A9P8TPS5</accession>
<keyword evidence="1" id="KW-0175">Coiled coil</keyword>
<keyword evidence="2" id="KW-1133">Transmembrane helix</keyword>
<evidence type="ECO:0000313" key="3">
    <source>
        <dbReference type="EMBL" id="KAH3686166.1"/>
    </source>
</evidence>
<reference evidence="3" key="1">
    <citation type="journal article" date="2021" name="Open Biol.">
        <title>Shared evolutionary footprints suggest mitochondrial oxidative damage underlies multiple complex I losses in fungi.</title>
        <authorList>
            <person name="Schikora-Tamarit M.A."/>
            <person name="Marcet-Houben M."/>
            <person name="Nosek J."/>
            <person name="Gabaldon T."/>
        </authorList>
    </citation>
    <scope>NUCLEOTIDE SEQUENCE</scope>
    <source>
        <strain evidence="3">CBS2887</strain>
    </source>
</reference>